<name>A0A1D1Z654_9ARAE</name>
<evidence type="ECO:0000313" key="2">
    <source>
        <dbReference type="EMBL" id="JAT62367.1"/>
    </source>
</evidence>
<sequence>SVMAGMMLPTRTKQMTSSLYMRAATPSSGIYSHSRSEAMAISILDSPTDSISAQASPDFARRVPTFNNYGSASSASCILPHTSSSPILRLMGKNLMVMNSEEMPEEQPNRTAACSLEDTLNAKYQPVFGFSTPSFSDQAHIRCHPHQSLECPMSCGRHPLHIQAPGPSPAQRIDCFAGTSSQSGLRTTIDSHVPQKRLDKKPNVSVLCNSEKACPPLERQKSIPVTQTPIPEREVIVIDDSPEPFGGPSRSMQNPASTLSPTFSASDIRRVRPFSCHPSQNLFQPRELGCQLRPGFPISCPRTKPNSTMWGSNSESSHPLPPTPFVVPSPSASQMTPTTQYYSPTFR</sequence>
<accession>A0A1D1Z654</accession>
<feature type="compositionally biased region" description="Polar residues" evidence="1">
    <location>
        <begin position="334"/>
        <end position="347"/>
    </location>
</feature>
<feature type="region of interest" description="Disordered" evidence="1">
    <location>
        <begin position="307"/>
        <end position="347"/>
    </location>
</feature>
<feature type="non-terminal residue" evidence="2">
    <location>
        <position position="347"/>
    </location>
</feature>
<dbReference type="EMBL" id="GDJX01005569">
    <property type="protein sequence ID" value="JAT62367.1"/>
    <property type="molecule type" value="Transcribed_RNA"/>
</dbReference>
<dbReference type="PANTHER" id="PTHR35767">
    <property type="entry name" value="HAPLESS PROTEIN"/>
    <property type="match status" value="1"/>
</dbReference>
<gene>
    <name evidence="2" type="ORF">g.31215</name>
</gene>
<feature type="non-terminal residue" evidence="2">
    <location>
        <position position="1"/>
    </location>
</feature>
<dbReference type="PANTHER" id="PTHR35767:SF1">
    <property type="entry name" value="HAPLESS PROTEIN"/>
    <property type="match status" value="1"/>
</dbReference>
<evidence type="ECO:0000256" key="1">
    <source>
        <dbReference type="SAM" id="MobiDB-lite"/>
    </source>
</evidence>
<proteinExistence type="predicted"/>
<organism evidence="2">
    <name type="scientific">Anthurium amnicola</name>
    <dbReference type="NCBI Taxonomy" id="1678845"/>
    <lineage>
        <taxon>Eukaryota</taxon>
        <taxon>Viridiplantae</taxon>
        <taxon>Streptophyta</taxon>
        <taxon>Embryophyta</taxon>
        <taxon>Tracheophyta</taxon>
        <taxon>Spermatophyta</taxon>
        <taxon>Magnoliopsida</taxon>
        <taxon>Liliopsida</taxon>
        <taxon>Araceae</taxon>
        <taxon>Pothoideae</taxon>
        <taxon>Potheae</taxon>
        <taxon>Anthurium</taxon>
    </lineage>
</organism>
<feature type="compositionally biased region" description="Polar residues" evidence="1">
    <location>
        <begin position="307"/>
        <end position="316"/>
    </location>
</feature>
<protein>
    <submittedName>
        <fullName evidence="2">Uncharacterized protein</fullName>
    </submittedName>
</protein>
<dbReference type="AlphaFoldDB" id="A0A1D1Z654"/>
<reference evidence="2" key="1">
    <citation type="submission" date="2015-07" db="EMBL/GenBank/DDBJ databases">
        <title>Transcriptome Assembly of Anthurium amnicola.</title>
        <authorList>
            <person name="Suzuki J."/>
        </authorList>
    </citation>
    <scope>NUCLEOTIDE SEQUENCE</scope>
</reference>